<dbReference type="Gene3D" id="3.40.50.10540">
    <property type="entry name" value="Crotonobetainyl-coa:carnitine coa-transferase, domain 1"/>
    <property type="match status" value="1"/>
</dbReference>
<dbReference type="OrthoDB" id="4909260at2"/>
<gene>
    <name evidence="2" type="ORF">GCM10017566_59050</name>
</gene>
<feature type="compositionally biased region" description="Pro residues" evidence="1">
    <location>
        <begin position="354"/>
        <end position="363"/>
    </location>
</feature>
<dbReference type="SUPFAM" id="SSF89796">
    <property type="entry name" value="CoA-transferase family III (CaiB/BaiF)"/>
    <property type="match status" value="1"/>
</dbReference>
<keyword evidence="2" id="KW-0808">Transferase</keyword>
<dbReference type="GO" id="GO:0016740">
    <property type="term" value="F:transferase activity"/>
    <property type="evidence" value="ECO:0007669"/>
    <property type="project" value="UniProtKB-KW"/>
</dbReference>
<evidence type="ECO:0000256" key="1">
    <source>
        <dbReference type="SAM" id="MobiDB-lite"/>
    </source>
</evidence>
<sequence>MTGWVAEVAGPLCGLRVAVCGTGPAVRYAGRLLASLGAVTDCGDQGWREVDGIIDATGSVPSIVDGVVVRTVDTTAAEDWASSGAMLLTGRADGPPLRCPGRPASVAWGALLATELLARLGGRDVLLPGPRVLAERAAIAGFSRRAPVSADGTFVAPSVKPGKPGWPIVLNGHERRASRVDHLPAVPPRRLRLAPTLVVDLSTGWAGALCGHLLTLVGARVIRVESSAEPGEFRDLLHAGQESVALRGEQLTRLLARADVVLDDSGRPRGEAACWVRIGQGSGDAAAAEAGLVAFDAEAGVPAPCGDAIAEPLAGVHAALTALACRLGGGRWFAELSLRAAAAAALDGALEPGPCPAPAPPVARRPAGRAPAPGADTARVARELGLAAPTAPPPAGA</sequence>
<reference evidence="2" key="2">
    <citation type="submission" date="2020-09" db="EMBL/GenBank/DDBJ databases">
        <authorList>
            <person name="Sun Q."/>
            <person name="Zhou Y."/>
        </authorList>
    </citation>
    <scope>NUCLEOTIDE SEQUENCE</scope>
    <source>
        <strain evidence="2">CGMCC 4.7679</strain>
    </source>
</reference>
<dbReference type="InterPro" id="IPR023606">
    <property type="entry name" value="CoA-Trfase_III_dom_1_sf"/>
</dbReference>
<reference evidence="2" key="1">
    <citation type="journal article" date="2014" name="Int. J. Syst. Evol. Microbiol.">
        <title>Complete genome sequence of Corynebacterium casei LMG S-19264T (=DSM 44701T), isolated from a smear-ripened cheese.</title>
        <authorList>
            <consortium name="US DOE Joint Genome Institute (JGI-PGF)"/>
            <person name="Walter F."/>
            <person name="Albersmeier A."/>
            <person name="Kalinowski J."/>
            <person name="Ruckert C."/>
        </authorList>
    </citation>
    <scope>NUCLEOTIDE SEQUENCE</scope>
    <source>
        <strain evidence="2">CGMCC 4.7679</strain>
    </source>
</reference>
<proteinExistence type="predicted"/>
<accession>A0A8H9J268</accession>
<feature type="region of interest" description="Disordered" evidence="1">
    <location>
        <begin position="354"/>
        <end position="397"/>
    </location>
</feature>
<dbReference type="EMBL" id="BNAV01000011">
    <property type="protein sequence ID" value="GHF76901.1"/>
    <property type="molecule type" value="Genomic_DNA"/>
</dbReference>
<keyword evidence="3" id="KW-1185">Reference proteome</keyword>
<evidence type="ECO:0000313" key="3">
    <source>
        <dbReference type="Proteomes" id="UP000658656"/>
    </source>
</evidence>
<dbReference type="RefSeq" id="WP_145936762.1">
    <property type="nucleotide sequence ID" value="NZ_BNAV01000011.1"/>
</dbReference>
<feature type="compositionally biased region" description="Low complexity" evidence="1">
    <location>
        <begin position="364"/>
        <end position="378"/>
    </location>
</feature>
<comment type="caution">
    <text evidence="2">The sequence shown here is derived from an EMBL/GenBank/DDBJ whole genome shotgun (WGS) entry which is preliminary data.</text>
</comment>
<dbReference type="Proteomes" id="UP000658656">
    <property type="component" value="Unassembled WGS sequence"/>
</dbReference>
<organism evidence="2 3">
    <name type="scientific">Amycolatopsis bartoniae</name>
    <dbReference type="NCBI Taxonomy" id="941986"/>
    <lineage>
        <taxon>Bacteria</taxon>
        <taxon>Bacillati</taxon>
        <taxon>Actinomycetota</taxon>
        <taxon>Actinomycetes</taxon>
        <taxon>Pseudonocardiales</taxon>
        <taxon>Pseudonocardiaceae</taxon>
        <taxon>Amycolatopsis</taxon>
    </lineage>
</organism>
<evidence type="ECO:0000313" key="2">
    <source>
        <dbReference type="EMBL" id="GHF76901.1"/>
    </source>
</evidence>
<dbReference type="AlphaFoldDB" id="A0A8H9J268"/>
<protein>
    <submittedName>
        <fullName evidence="2">CoA transferase</fullName>
    </submittedName>
</protein>
<name>A0A8H9J268_9PSEU</name>